<dbReference type="SUPFAM" id="SSF89550">
    <property type="entry name" value="PHP domain-like"/>
    <property type="match status" value="1"/>
</dbReference>
<protein>
    <submittedName>
        <fullName evidence="2">CehA/McbA family metallohydrolase</fullName>
    </submittedName>
</protein>
<dbReference type="InterPro" id="IPR052018">
    <property type="entry name" value="PHP_domain"/>
</dbReference>
<dbReference type="InterPro" id="IPR016195">
    <property type="entry name" value="Pol/histidinol_Pase-like"/>
</dbReference>
<keyword evidence="1" id="KW-0472">Membrane</keyword>
<evidence type="ECO:0000313" key="3">
    <source>
        <dbReference type="Proteomes" id="UP001165366"/>
    </source>
</evidence>
<dbReference type="PANTHER" id="PTHR42924:SF3">
    <property type="entry name" value="POLYMERASE_HISTIDINOL PHOSPHATASE N-TERMINAL DOMAIN-CONTAINING PROTEIN"/>
    <property type="match status" value="1"/>
</dbReference>
<reference evidence="2" key="1">
    <citation type="submission" date="2022-01" db="EMBL/GenBank/DDBJ databases">
        <authorList>
            <person name="Wang Y."/>
        </authorList>
    </citation>
    <scope>NUCLEOTIDE SEQUENCE</scope>
    <source>
        <strain evidence="2">WB101</strain>
    </source>
</reference>
<evidence type="ECO:0000313" key="2">
    <source>
        <dbReference type="EMBL" id="MCG2590943.1"/>
    </source>
</evidence>
<organism evidence="2 3">
    <name type="scientific">Rhodohalobacter sulfatireducens</name>
    <dbReference type="NCBI Taxonomy" id="2911366"/>
    <lineage>
        <taxon>Bacteria</taxon>
        <taxon>Pseudomonadati</taxon>
        <taxon>Balneolota</taxon>
        <taxon>Balneolia</taxon>
        <taxon>Balneolales</taxon>
        <taxon>Balneolaceae</taxon>
        <taxon>Rhodohalobacter</taxon>
    </lineage>
</organism>
<dbReference type="NCBIfam" id="NF038032">
    <property type="entry name" value="CehA_McbA_metalo"/>
    <property type="match status" value="1"/>
</dbReference>
<keyword evidence="3" id="KW-1185">Reference proteome</keyword>
<feature type="transmembrane region" description="Helical" evidence="1">
    <location>
        <begin position="6"/>
        <end position="24"/>
    </location>
</feature>
<proteinExistence type="predicted"/>
<reference evidence="2" key="2">
    <citation type="submission" date="2024-05" db="EMBL/GenBank/DDBJ databases">
        <title>Rhodohalobacter halophilus gen. nov., sp. nov., a moderately halophilic member of the family Balneolaceae.</title>
        <authorList>
            <person name="Xia J."/>
        </authorList>
    </citation>
    <scope>NUCLEOTIDE SEQUENCE</scope>
    <source>
        <strain evidence="2">WB101</strain>
    </source>
</reference>
<dbReference type="RefSeq" id="WP_237856464.1">
    <property type="nucleotide sequence ID" value="NZ_JAKLWS010000051.1"/>
</dbReference>
<dbReference type="EMBL" id="JAKLWS010000051">
    <property type="protein sequence ID" value="MCG2590943.1"/>
    <property type="molecule type" value="Genomic_DNA"/>
</dbReference>
<dbReference type="PANTHER" id="PTHR42924">
    <property type="entry name" value="EXONUCLEASE"/>
    <property type="match status" value="1"/>
</dbReference>
<gene>
    <name evidence="2" type="ORF">L6773_20400</name>
</gene>
<evidence type="ECO:0000256" key="1">
    <source>
        <dbReference type="SAM" id="Phobius"/>
    </source>
</evidence>
<name>A0ABS9KJB4_9BACT</name>
<keyword evidence="1" id="KW-1133">Transmembrane helix</keyword>
<sequence>MTVNNTHSIILHLLVIIVTVLGISNKKSVDPLIRYEKSTVTEIKIVGVALPDDALTYRLEPFHVPDGVGAIEVSFQYAGKNDFSEMEIGLYDPERFRGTSRFSKDSFYLSSIRATASYIPGPIISGEWNISLGFPTINKKAEYEVTIRLIPKDHIEFTGPSETTLKENEQWYRGDFHSHTGHSDAFGCEDLDGNRGPCQVYQIVESAKKNGLDFVAITDHNTVSHHQDMTVIQPLFKDLLLIRGQEVTTFYGHSNVYGTSIPLDFRVGFEGQTFEKIQQVAEEAGALLSINHPGRETGANCTGCGWSAENTDYDKLEVVEIVNGTNVENEIAGIPFWHHLLNKGYKITGIGGSDVHSAGFGDSQPGTPTTMVYAKELSEKAILDAVRKGNVYLKTMSSNGPDISFQISSEDKSWSMGETIDLNSMKSNSLEIVIEYSHSEKQQLELIFNGELFDPEIKQYKESEHTYRLIGVISNPGRGWLRFNLRDKTGRITVVSNPVYLE</sequence>
<keyword evidence="1" id="KW-0812">Transmembrane</keyword>
<dbReference type="Proteomes" id="UP001165366">
    <property type="component" value="Unassembled WGS sequence"/>
</dbReference>
<accession>A0ABS9KJB4</accession>
<dbReference type="Gene3D" id="3.20.20.140">
    <property type="entry name" value="Metal-dependent hydrolases"/>
    <property type="match status" value="1"/>
</dbReference>
<comment type="caution">
    <text evidence="2">The sequence shown here is derived from an EMBL/GenBank/DDBJ whole genome shotgun (WGS) entry which is preliminary data.</text>
</comment>